<name>A0A5C6ZFW5_9FLAO</name>
<dbReference type="EMBL" id="VORO01000013">
    <property type="protein sequence ID" value="TXD88551.1"/>
    <property type="molecule type" value="Genomic_DNA"/>
</dbReference>
<organism evidence="1 2">
    <name type="scientific">Subsaximicrobium wynnwilliamsii</name>
    <dbReference type="NCBI Taxonomy" id="291179"/>
    <lineage>
        <taxon>Bacteria</taxon>
        <taxon>Pseudomonadati</taxon>
        <taxon>Bacteroidota</taxon>
        <taxon>Flavobacteriia</taxon>
        <taxon>Flavobacteriales</taxon>
        <taxon>Flavobacteriaceae</taxon>
        <taxon>Subsaximicrobium</taxon>
    </lineage>
</organism>
<gene>
    <name evidence="1" type="ORF">ESY86_12490</name>
</gene>
<dbReference type="InterPro" id="IPR023375">
    <property type="entry name" value="ADC_dom_sf"/>
</dbReference>
<protein>
    <submittedName>
        <fullName evidence="1">DUF2071 domain-containing protein</fullName>
    </submittedName>
</protein>
<dbReference type="Proteomes" id="UP000321578">
    <property type="component" value="Unassembled WGS sequence"/>
</dbReference>
<dbReference type="Pfam" id="PF09844">
    <property type="entry name" value="DUF2071"/>
    <property type="match status" value="1"/>
</dbReference>
<evidence type="ECO:0000313" key="2">
    <source>
        <dbReference type="Proteomes" id="UP000321578"/>
    </source>
</evidence>
<evidence type="ECO:0000313" key="1">
    <source>
        <dbReference type="EMBL" id="TXD88551.1"/>
    </source>
</evidence>
<dbReference type="SUPFAM" id="SSF160104">
    <property type="entry name" value="Acetoacetate decarboxylase-like"/>
    <property type="match status" value="1"/>
</dbReference>
<dbReference type="RefSeq" id="WP_147086920.1">
    <property type="nucleotide sequence ID" value="NZ_VORM01000013.1"/>
</dbReference>
<comment type="caution">
    <text evidence="1">The sequence shown here is derived from an EMBL/GenBank/DDBJ whole genome shotgun (WGS) entry which is preliminary data.</text>
</comment>
<keyword evidence="2" id="KW-1185">Reference proteome</keyword>
<sequence>MTFLNAYWRNLLFINYEVDPKILEPYLPKGTELDFYNGKCYVSMVGFMFMDVKVLGIKLYNHINFEEVNLRFYVKHNNKRGVVFIQEIVPKPLITLVANSLYHEHYTTSNMDHVWKETHDSLFFEYRWQVNNKWQSIAATTEKEAVPILENSEEQFIMEHYFGYTGHKNKTFQYEVLHPSWLHYKVKDFNSAMDFEANYGTDFEHLKYAKPTSVILAKGAEVSIKNKLTVHK</sequence>
<dbReference type="AlphaFoldDB" id="A0A5C6ZFW5"/>
<proteinExistence type="predicted"/>
<accession>A0A5C6ZFW5</accession>
<dbReference type="OrthoDB" id="1421826at2"/>
<reference evidence="1 2" key="1">
    <citation type="submission" date="2019-08" db="EMBL/GenBank/DDBJ databases">
        <title>Genomes of Subsaximicrobium wynnwilliamsii strains.</title>
        <authorList>
            <person name="Bowman J.P."/>
        </authorList>
    </citation>
    <scope>NUCLEOTIDE SEQUENCE [LARGE SCALE GENOMIC DNA]</scope>
    <source>
        <strain evidence="1 2">2-80-2</strain>
    </source>
</reference>
<dbReference type="InterPro" id="IPR018644">
    <property type="entry name" value="DUF2071"/>
</dbReference>
<dbReference type="PANTHER" id="PTHR39186">
    <property type="entry name" value="DUF2071 FAMILY PROTEIN"/>
    <property type="match status" value="1"/>
</dbReference>
<dbReference type="PANTHER" id="PTHR39186:SF1">
    <property type="entry name" value="DUF2071 DOMAIN-CONTAINING PROTEIN"/>
    <property type="match status" value="1"/>
</dbReference>